<evidence type="ECO:0000313" key="2">
    <source>
        <dbReference type="Proteomes" id="UP000615593"/>
    </source>
</evidence>
<sequence length="105" mass="12014">MKIKNPNTIERIGTVEFNMETMALLIFNSAKAKRKAGKNVPKKAETAIHFHCCFLIFDRLLAPINNRKMPAKKVRNAPNCKGVRPNNPFLIKIKELPQTRERATK</sequence>
<accession>A0ABQ3BRM3</accession>
<organism evidence="1 2">
    <name type="scientific">Mesonia mobilis</name>
    <dbReference type="NCBI Taxonomy" id="369791"/>
    <lineage>
        <taxon>Bacteria</taxon>
        <taxon>Pseudomonadati</taxon>
        <taxon>Bacteroidota</taxon>
        <taxon>Flavobacteriia</taxon>
        <taxon>Flavobacteriales</taxon>
        <taxon>Flavobacteriaceae</taxon>
        <taxon>Mesonia</taxon>
    </lineage>
</organism>
<reference evidence="2" key="1">
    <citation type="journal article" date="2019" name="Int. J. Syst. Evol. Microbiol.">
        <title>The Global Catalogue of Microorganisms (GCM) 10K type strain sequencing project: providing services to taxonomists for standard genome sequencing and annotation.</title>
        <authorList>
            <consortium name="The Broad Institute Genomics Platform"/>
            <consortium name="The Broad Institute Genome Sequencing Center for Infectious Disease"/>
            <person name="Wu L."/>
            <person name="Ma J."/>
        </authorList>
    </citation>
    <scope>NUCLEOTIDE SEQUENCE [LARGE SCALE GENOMIC DNA]</scope>
    <source>
        <strain evidence="2">KCTC 12708</strain>
    </source>
</reference>
<comment type="caution">
    <text evidence="1">The sequence shown here is derived from an EMBL/GenBank/DDBJ whole genome shotgun (WGS) entry which is preliminary data.</text>
</comment>
<evidence type="ECO:0000313" key="1">
    <source>
        <dbReference type="EMBL" id="GGZ55373.1"/>
    </source>
</evidence>
<dbReference type="Proteomes" id="UP000615593">
    <property type="component" value="Unassembled WGS sequence"/>
</dbReference>
<protein>
    <submittedName>
        <fullName evidence="1">Uncharacterized protein</fullName>
    </submittedName>
</protein>
<dbReference type="EMBL" id="BMWY01000004">
    <property type="protein sequence ID" value="GGZ55373.1"/>
    <property type="molecule type" value="Genomic_DNA"/>
</dbReference>
<gene>
    <name evidence="1" type="ORF">GCM10008088_16180</name>
</gene>
<keyword evidence="2" id="KW-1185">Reference proteome</keyword>
<proteinExistence type="predicted"/>
<name>A0ABQ3BRM3_9FLAO</name>